<sequence length="243" mass="27699">MYSCIIIDDEQRIISTLSDYISAIPQLKLVKTFTDPELALNDIKNGEIIDFLFLDVDMPKLTGLEIAAMARHKVRCLVFATAHTKYGYHAFELDGDAFLLKPYGFSKFESTIHKLISSKLQSNPKKLSREFFMVKNKDNNYIMQKIIFDDVIAVESKKNYVRILTVSGDVTAYLTLAEIIAMLQNQPGFAQFHRSFVIGIRHIDSIDGSSIGMSKGLRFNVGDSFRPSFQEFLLNYSIKTERK</sequence>
<dbReference type="SMART" id="SM00448">
    <property type="entry name" value="REC"/>
    <property type="match status" value="1"/>
</dbReference>
<dbReference type="Proteomes" id="UP000645390">
    <property type="component" value="Unassembled WGS sequence"/>
</dbReference>
<evidence type="ECO:0000313" key="4">
    <source>
        <dbReference type="EMBL" id="GGI26530.1"/>
    </source>
</evidence>
<organism evidence="4 5">
    <name type="scientific">Pedobacter mendelii</name>
    <dbReference type="NCBI Taxonomy" id="1908240"/>
    <lineage>
        <taxon>Bacteria</taxon>
        <taxon>Pseudomonadati</taxon>
        <taxon>Bacteroidota</taxon>
        <taxon>Sphingobacteriia</taxon>
        <taxon>Sphingobacteriales</taxon>
        <taxon>Sphingobacteriaceae</taxon>
        <taxon>Pedobacter</taxon>
    </lineage>
</organism>
<feature type="domain" description="Response regulatory" evidence="2">
    <location>
        <begin position="3"/>
        <end position="116"/>
    </location>
</feature>
<dbReference type="EMBL" id="BMDJ01000006">
    <property type="protein sequence ID" value="GGI26530.1"/>
    <property type="molecule type" value="Genomic_DNA"/>
</dbReference>
<protein>
    <submittedName>
        <fullName evidence="4">DNA-binding response regulator</fullName>
    </submittedName>
</protein>
<feature type="domain" description="HTH LytTR-type" evidence="3">
    <location>
        <begin position="149"/>
        <end position="207"/>
    </location>
</feature>
<keyword evidence="5" id="KW-1185">Reference proteome</keyword>
<evidence type="ECO:0000313" key="5">
    <source>
        <dbReference type="Proteomes" id="UP000645390"/>
    </source>
</evidence>
<dbReference type="InterPro" id="IPR011006">
    <property type="entry name" value="CheY-like_superfamily"/>
</dbReference>
<proteinExistence type="predicted"/>
<evidence type="ECO:0000259" key="2">
    <source>
        <dbReference type="PROSITE" id="PS50110"/>
    </source>
</evidence>
<evidence type="ECO:0000259" key="3">
    <source>
        <dbReference type="PROSITE" id="PS50930"/>
    </source>
</evidence>
<dbReference type="Pfam" id="PF00072">
    <property type="entry name" value="Response_reg"/>
    <property type="match status" value="1"/>
</dbReference>
<dbReference type="PANTHER" id="PTHR37299:SF1">
    <property type="entry name" value="STAGE 0 SPORULATION PROTEIN A HOMOLOG"/>
    <property type="match status" value="1"/>
</dbReference>
<keyword evidence="4" id="KW-0238">DNA-binding</keyword>
<evidence type="ECO:0000256" key="1">
    <source>
        <dbReference type="PROSITE-ProRule" id="PRU00169"/>
    </source>
</evidence>
<keyword evidence="1" id="KW-0597">Phosphoprotein</keyword>
<name>A0ABQ2BKN3_9SPHI</name>
<dbReference type="InterPro" id="IPR046947">
    <property type="entry name" value="LytR-like"/>
</dbReference>
<dbReference type="PANTHER" id="PTHR37299">
    <property type="entry name" value="TRANSCRIPTIONAL REGULATOR-RELATED"/>
    <property type="match status" value="1"/>
</dbReference>
<dbReference type="PROSITE" id="PS50930">
    <property type="entry name" value="HTH_LYTTR"/>
    <property type="match status" value="1"/>
</dbReference>
<gene>
    <name evidence="4" type="ORF">GCM10008119_23110</name>
</gene>
<dbReference type="SMART" id="SM00850">
    <property type="entry name" value="LytTR"/>
    <property type="match status" value="1"/>
</dbReference>
<feature type="modified residue" description="4-aspartylphosphate" evidence="1">
    <location>
        <position position="55"/>
    </location>
</feature>
<dbReference type="InterPro" id="IPR001789">
    <property type="entry name" value="Sig_transdc_resp-reg_receiver"/>
</dbReference>
<dbReference type="GO" id="GO:0003677">
    <property type="term" value="F:DNA binding"/>
    <property type="evidence" value="ECO:0007669"/>
    <property type="project" value="UniProtKB-KW"/>
</dbReference>
<dbReference type="RefSeq" id="WP_188414463.1">
    <property type="nucleotide sequence ID" value="NZ_BMDJ01000006.1"/>
</dbReference>
<dbReference type="SUPFAM" id="SSF52172">
    <property type="entry name" value="CheY-like"/>
    <property type="match status" value="1"/>
</dbReference>
<accession>A0ABQ2BKN3</accession>
<dbReference type="PROSITE" id="PS50110">
    <property type="entry name" value="RESPONSE_REGULATORY"/>
    <property type="match status" value="1"/>
</dbReference>
<dbReference type="Gene3D" id="3.40.50.2300">
    <property type="match status" value="1"/>
</dbReference>
<comment type="caution">
    <text evidence="4">The sequence shown here is derived from an EMBL/GenBank/DDBJ whole genome shotgun (WGS) entry which is preliminary data.</text>
</comment>
<dbReference type="InterPro" id="IPR007492">
    <property type="entry name" value="LytTR_DNA-bd_dom"/>
</dbReference>
<dbReference type="Gene3D" id="2.40.50.1020">
    <property type="entry name" value="LytTr DNA-binding domain"/>
    <property type="match status" value="1"/>
</dbReference>
<dbReference type="Pfam" id="PF04397">
    <property type="entry name" value="LytTR"/>
    <property type="match status" value="1"/>
</dbReference>
<reference evidence="5" key="1">
    <citation type="journal article" date="2019" name="Int. J. Syst. Evol. Microbiol.">
        <title>The Global Catalogue of Microorganisms (GCM) 10K type strain sequencing project: providing services to taxonomists for standard genome sequencing and annotation.</title>
        <authorList>
            <consortium name="The Broad Institute Genomics Platform"/>
            <consortium name="The Broad Institute Genome Sequencing Center for Infectious Disease"/>
            <person name="Wu L."/>
            <person name="Ma J."/>
        </authorList>
    </citation>
    <scope>NUCLEOTIDE SEQUENCE [LARGE SCALE GENOMIC DNA]</scope>
    <source>
        <strain evidence="5">CCM 8939</strain>
    </source>
</reference>